<evidence type="ECO:0000259" key="4">
    <source>
        <dbReference type="PROSITE" id="PS51118"/>
    </source>
</evidence>
<accession>A0ABV0KT72</accession>
<name>A0ABV0KT72_9CYAN</name>
<evidence type="ECO:0000313" key="5">
    <source>
        <dbReference type="EMBL" id="MEP1062441.1"/>
    </source>
</evidence>
<dbReference type="PANTHER" id="PTHR33204:SF37">
    <property type="entry name" value="HTH-TYPE TRANSCRIPTIONAL REGULATOR YODB"/>
    <property type="match status" value="1"/>
</dbReference>
<evidence type="ECO:0000256" key="3">
    <source>
        <dbReference type="ARBA" id="ARBA00023163"/>
    </source>
</evidence>
<dbReference type="InterPro" id="IPR036390">
    <property type="entry name" value="WH_DNA-bd_sf"/>
</dbReference>
<protein>
    <submittedName>
        <fullName evidence="5">Helix-turn-helix transcriptional regulator</fullName>
    </submittedName>
</protein>
<dbReference type="EMBL" id="JAMPLM010000066">
    <property type="protein sequence ID" value="MEP1062441.1"/>
    <property type="molecule type" value="Genomic_DNA"/>
</dbReference>
<keyword evidence="2" id="KW-0238">DNA-binding</keyword>
<dbReference type="InterPro" id="IPR002577">
    <property type="entry name" value="HTH_HxlR"/>
</dbReference>
<dbReference type="PROSITE" id="PS51118">
    <property type="entry name" value="HTH_HXLR"/>
    <property type="match status" value="1"/>
</dbReference>
<dbReference type="InterPro" id="IPR036388">
    <property type="entry name" value="WH-like_DNA-bd_sf"/>
</dbReference>
<organism evidence="5 6">
    <name type="scientific">Stenomitos frigidus AS-A4</name>
    <dbReference type="NCBI Taxonomy" id="2933935"/>
    <lineage>
        <taxon>Bacteria</taxon>
        <taxon>Bacillati</taxon>
        <taxon>Cyanobacteriota</taxon>
        <taxon>Cyanophyceae</taxon>
        <taxon>Leptolyngbyales</taxon>
        <taxon>Leptolyngbyaceae</taxon>
        <taxon>Stenomitos</taxon>
    </lineage>
</organism>
<feature type="domain" description="HTH hxlR-type" evidence="4">
    <location>
        <begin position="1"/>
        <end position="80"/>
    </location>
</feature>
<keyword evidence="1" id="KW-0805">Transcription regulation</keyword>
<dbReference type="Proteomes" id="UP001476950">
    <property type="component" value="Unassembled WGS sequence"/>
</dbReference>
<keyword evidence="6" id="KW-1185">Reference proteome</keyword>
<dbReference type="SUPFAM" id="SSF46785">
    <property type="entry name" value="Winged helix' DNA-binding domain"/>
    <property type="match status" value="1"/>
</dbReference>
<dbReference type="PANTHER" id="PTHR33204">
    <property type="entry name" value="TRANSCRIPTIONAL REGULATOR, MARR FAMILY"/>
    <property type="match status" value="1"/>
</dbReference>
<evidence type="ECO:0000313" key="6">
    <source>
        <dbReference type="Proteomes" id="UP001476950"/>
    </source>
</evidence>
<gene>
    <name evidence="5" type="ORF">NDI38_29135</name>
</gene>
<comment type="caution">
    <text evidence="5">The sequence shown here is derived from an EMBL/GenBank/DDBJ whole genome shotgun (WGS) entry which is preliminary data.</text>
</comment>
<dbReference type="Gene3D" id="1.10.10.10">
    <property type="entry name" value="Winged helix-like DNA-binding domain superfamily/Winged helix DNA-binding domain"/>
    <property type="match status" value="1"/>
</dbReference>
<evidence type="ECO:0000256" key="2">
    <source>
        <dbReference type="ARBA" id="ARBA00023125"/>
    </source>
</evidence>
<proteinExistence type="predicted"/>
<sequence>MMEVLRLIRKGTNRPGAMARATEGLTTKVLNERLTDLVNFGIVEKVAYPEIPPCVEYKLTDFGSRFVEILDIIDDLEEYR</sequence>
<reference evidence="5 6" key="1">
    <citation type="submission" date="2022-04" db="EMBL/GenBank/DDBJ databases">
        <title>Positive selection, recombination, and allopatry shape intraspecific diversity of widespread and dominant cyanobacteria.</title>
        <authorList>
            <person name="Wei J."/>
            <person name="Shu W."/>
            <person name="Hu C."/>
        </authorList>
    </citation>
    <scope>NUCLEOTIDE SEQUENCE [LARGE SCALE GENOMIC DNA]</scope>
    <source>
        <strain evidence="5 6">AS-A4</strain>
    </source>
</reference>
<dbReference type="Pfam" id="PF01638">
    <property type="entry name" value="HxlR"/>
    <property type="match status" value="1"/>
</dbReference>
<evidence type="ECO:0000256" key="1">
    <source>
        <dbReference type="ARBA" id="ARBA00023015"/>
    </source>
</evidence>
<keyword evidence="3" id="KW-0804">Transcription</keyword>